<dbReference type="EMBL" id="JAWZSR010000001">
    <property type="protein sequence ID" value="MDX8044533.1"/>
    <property type="molecule type" value="Genomic_DNA"/>
</dbReference>
<name>A0ACC6M0Q3_9BACI</name>
<organism evidence="1 2">
    <name type="scientific">Gracilibacillus pellucidus</name>
    <dbReference type="NCBI Taxonomy" id="3095368"/>
    <lineage>
        <taxon>Bacteria</taxon>
        <taxon>Bacillati</taxon>
        <taxon>Bacillota</taxon>
        <taxon>Bacilli</taxon>
        <taxon>Bacillales</taxon>
        <taxon>Bacillaceae</taxon>
        <taxon>Gracilibacillus</taxon>
    </lineage>
</organism>
<evidence type="ECO:0000313" key="2">
    <source>
        <dbReference type="Proteomes" id="UP001277972"/>
    </source>
</evidence>
<keyword evidence="2" id="KW-1185">Reference proteome</keyword>
<dbReference type="Proteomes" id="UP001277972">
    <property type="component" value="Unassembled WGS sequence"/>
</dbReference>
<reference evidence="1" key="1">
    <citation type="submission" date="2023-11" db="EMBL/GenBank/DDBJ databases">
        <title>Gracilibacillus pellucida a moderately halophilic bacterium isolated from saline soil in Xinjiang province.</title>
        <authorList>
            <person name="Zhang Z."/>
            <person name="Tan F."/>
            <person name="Wang Y."/>
            <person name="Xia M."/>
        </authorList>
    </citation>
    <scope>NUCLEOTIDE SEQUENCE</scope>
    <source>
        <strain evidence="1">S3-1-1</strain>
    </source>
</reference>
<sequence length="340" mass="37739">MKLLKIGIGLIVLLILGACAHVESNANLSSSHKEARVLKLAHNMNESHPIHQALMTFVESVTEKTNGEITFEILPNGVLGSETEVVEQVQNGSVDITKVSAGALESFSEEYSVFSLPFIFTSDTHYRNVMESDVVDDIYFSTEEKGFVGLSYFDSGARSFYTIDKPVETPEDLSGLSFRVMDSRTAIDMTNIFGGTPTPLSYNEIYTALQQGMIDGAESNPTALTNGKHGEVAKYFSYTEHTNIPDIIVMNSDVWNSLSDEEKPIIKEAASEAREEHTQLWEQAIEEAVHEAEEMGVTFNEVDKEPFIELVQPMHEKAMKNEEVTTIINNIKALDNDENA</sequence>
<accession>A0ACC6M0Q3</accession>
<gene>
    <name evidence="1" type="ORF">SH601_00910</name>
</gene>
<comment type="caution">
    <text evidence="1">The sequence shown here is derived from an EMBL/GenBank/DDBJ whole genome shotgun (WGS) entry which is preliminary data.</text>
</comment>
<proteinExistence type="predicted"/>
<evidence type="ECO:0000313" key="1">
    <source>
        <dbReference type="EMBL" id="MDX8044533.1"/>
    </source>
</evidence>
<protein>
    <submittedName>
        <fullName evidence="1">TRAP transporter substrate-binding protein</fullName>
    </submittedName>
</protein>